<dbReference type="InterPro" id="IPR032710">
    <property type="entry name" value="NTF2-like_dom_sf"/>
</dbReference>
<dbReference type="EMBL" id="CP015641">
    <property type="protein sequence ID" value="ANF23670.1"/>
    <property type="molecule type" value="Genomic_DNA"/>
</dbReference>
<protein>
    <submittedName>
        <fullName evidence="1">Ester cyclase</fullName>
    </submittedName>
</protein>
<proteinExistence type="predicted"/>
<dbReference type="Gene3D" id="3.10.450.50">
    <property type="match status" value="1"/>
</dbReference>
<dbReference type="RefSeq" id="WP_064480234.1">
    <property type="nucleotide sequence ID" value="NZ_CP015641.1"/>
</dbReference>
<dbReference type="AlphaFoldDB" id="A0A172WJT2"/>
<name>A0A172WJT2_STUST</name>
<evidence type="ECO:0000313" key="2">
    <source>
        <dbReference type="Proteomes" id="UP000077787"/>
    </source>
</evidence>
<gene>
    <name evidence="1" type="ORF">PS273GM_00190</name>
</gene>
<dbReference type="GO" id="GO:0030638">
    <property type="term" value="P:polyketide metabolic process"/>
    <property type="evidence" value="ECO:0007669"/>
    <property type="project" value="InterPro"/>
</dbReference>
<organism evidence="1 2">
    <name type="scientific">Stutzerimonas stutzeri</name>
    <name type="common">Pseudomonas stutzeri</name>
    <dbReference type="NCBI Taxonomy" id="316"/>
    <lineage>
        <taxon>Bacteria</taxon>
        <taxon>Pseudomonadati</taxon>
        <taxon>Pseudomonadota</taxon>
        <taxon>Gammaproteobacteria</taxon>
        <taxon>Pseudomonadales</taxon>
        <taxon>Pseudomonadaceae</taxon>
        <taxon>Stutzerimonas</taxon>
    </lineage>
</organism>
<sequence>MTGDEITDCYQGYIACLNSQNWPELGHFVHDEVYYNGKFVGLDGYRRMLEADFRAIPDLQFNIGLSIAEPLHLAAQLRFDCTPIADLFGFAVNGKRVAFTENVFYAFSEGKIRNVWSVIDKAAVGDQL</sequence>
<dbReference type="OrthoDB" id="9810441at2"/>
<dbReference type="Proteomes" id="UP000077787">
    <property type="component" value="Chromosome"/>
</dbReference>
<dbReference type="Pfam" id="PF07366">
    <property type="entry name" value="SnoaL"/>
    <property type="match status" value="1"/>
</dbReference>
<accession>A0A172WJT2</accession>
<reference evidence="1 2" key="1">
    <citation type="submission" date="2016-05" db="EMBL/GenBank/DDBJ databases">
        <title>Genome sequence of Pseudomonas stutzeri 273 and identification of the exopolysaccharide biosynthesis locus.</title>
        <authorList>
            <person name="Wu S."/>
            <person name="Sun C."/>
        </authorList>
    </citation>
    <scope>NUCLEOTIDE SEQUENCE [LARGE SCALE GENOMIC DNA]</scope>
    <source>
        <strain evidence="1 2">273</strain>
    </source>
</reference>
<dbReference type="InterPro" id="IPR009959">
    <property type="entry name" value="Cyclase_SnoaL-like"/>
</dbReference>
<dbReference type="SUPFAM" id="SSF54427">
    <property type="entry name" value="NTF2-like"/>
    <property type="match status" value="1"/>
</dbReference>
<evidence type="ECO:0000313" key="1">
    <source>
        <dbReference type="EMBL" id="ANF23670.1"/>
    </source>
</evidence>